<feature type="transmembrane region" description="Helical" evidence="9">
    <location>
        <begin position="236"/>
        <end position="255"/>
    </location>
</feature>
<dbReference type="AlphaFoldDB" id="A0A2J7QJP5"/>
<keyword evidence="3" id="KW-1003">Cell membrane</keyword>
<keyword evidence="7" id="KW-0675">Receptor</keyword>
<dbReference type="PANTHER" id="PTHR42643:SF33">
    <property type="entry name" value="GLUTAMATE RECEPTOR 2-LIKE PROTEIN"/>
    <property type="match status" value="1"/>
</dbReference>
<keyword evidence="8" id="KW-0325">Glycoprotein</keyword>
<evidence type="ECO:0000256" key="4">
    <source>
        <dbReference type="ARBA" id="ARBA00022692"/>
    </source>
</evidence>
<evidence type="ECO:0000256" key="2">
    <source>
        <dbReference type="ARBA" id="ARBA00008685"/>
    </source>
</evidence>
<dbReference type="FunCoup" id="A0A2J7QJP5">
    <property type="interactions" value="3"/>
</dbReference>
<gene>
    <name evidence="12" type="ORF">B7P43_G05697</name>
</gene>
<keyword evidence="4 9" id="KW-0812">Transmembrane</keyword>
<evidence type="ECO:0000256" key="3">
    <source>
        <dbReference type="ARBA" id="ARBA00022475"/>
    </source>
</evidence>
<keyword evidence="6 9" id="KW-0472">Membrane</keyword>
<dbReference type="Proteomes" id="UP000235965">
    <property type="component" value="Unassembled WGS sequence"/>
</dbReference>
<dbReference type="GO" id="GO:0050906">
    <property type="term" value="P:detection of stimulus involved in sensory perception"/>
    <property type="evidence" value="ECO:0007669"/>
    <property type="project" value="UniProtKB-ARBA"/>
</dbReference>
<dbReference type="GO" id="GO:0015276">
    <property type="term" value="F:ligand-gated monoatomic ion channel activity"/>
    <property type="evidence" value="ECO:0007669"/>
    <property type="project" value="InterPro"/>
</dbReference>
<dbReference type="InterPro" id="IPR057074">
    <property type="entry name" value="IR75A_N"/>
</dbReference>
<protein>
    <submittedName>
        <fullName evidence="12">Uncharacterized protein</fullName>
    </submittedName>
</protein>
<dbReference type="GO" id="GO:0005886">
    <property type="term" value="C:plasma membrane"/>
    <property type="evidence" value="ECO:0007669"/>
    <property type="project" value="UniProtKB-SubCell"/>
</dbReference>
<dbReference type="STRING" id="105785.A0A2J7QJP5"/>
<comment type="caution">
    <text evidence="12">The sequence shown here is derived from an EMBL/GenBank/DDBJ whole genome shotgun (WGS) entry which is preliminary data.</text>
</comment>
<dbReference type="Gene3D" id="3.40.190.10">
    <property type="entry name" value="Periplasmic binding protein-like II"/>
    <property type="match status" value="1"/>
</dbReference>
<evidence type="ECO:0000256" key="5">
    <source>
        <dbReference type="ARBA" id="ARBA00022989"/>
    </source>
</evidence>
<name>A0A2J7QJP5_9NEOP</name>
<evidence type="ECO:0000256" key="1">
    <source>
        <dbReference type="ARBA" id="ARBA00004651"/>
    </source>
</evidence>
<dbReference type="Pfam" id="PF24576">
    <property type="entry name" value="IR75A_N"/>
    <property type="match status" value="1"/>
</dbReference>
<evidence type="ECO:0000256" key="7">
    <source>
        <dbReference type="ARBA" id="ARBA00023170"/>
    </source>
</evidence>
<comment type="subcellular location">
    <subcellularLocation>
        <location evidence="1">Cell membrane</location>
        <topology evidence="1">Multi-pass membrane protein</topology>
    </subcellularLocation>
</comment>
<dbReference type="SUPFAM" id="SSF53850">
    <property type="entry name" value="Periplasmic binding protein-like II"/>
    <property type="match status" value="1"/>
</dbReference>
<feature type="domain" description="Ionotropic glutamate receptor C-terminal" evidence="10">
    <location>
        <begin position="235"/>
        <end position="415"/>
    </location>
</feature>
<keyword evidence="13" id="KW-1185">Reference proteome</keyword>
<keyword evidence="5 9" id="KW-1133">Transmembrane helix</keyword>
<evidence type="ECO:0000313" key="12">
    <source>
        <dbReference type="EMBL" id="PNF28810.1"/>
    </source>
</evidence>
<evidence type="ECO:0000259" key="10">
    <source>
        <dbReference type="Pfam" id="PF00060"/>
    </source>
</evidence>
<accession>A0A2J7QJP5</accession>
<dbReference type="OrthoDB" id="6117597at2759"/>
<organism evidence="12 13">
    <name type="scientific">Cryptotermes secundus</name>
    <dbReference type="NCBI Taxonomy" id="105785"/>
    <lineage>
        <taxon>Eukaryota</taxon>
        <taxon>Metazoa</taxon>
        <taxon>Ecdysozoa</taxon>
        <taxon>Arthropoda</taxon>
        <taxon>Hexapoda</taxon>
        <taxon>Insecta</taxon>
        <taxon>Pterygota</taxon>
        <taxon>Neoptera</taxon>
        <taxon>Polyneoptera</taxon>
        <taxon>Dictyoptera</taxon>
        <taxon>Blattodea</taxon>
        <taxon>Blattoidea</taxon>
        <taxon>Termitoidae</taxon>
        <taxon>Kalotermitidae</taxon>
        <taxon>Cryptotermitinae</taxon>
        <taxon>Cryptotermes</taxon>
    </lineage>
</organism>
<evidence type="ECO:0000259" key="11">
    <source>
        <dbReference type="Pfam" id="PF24576"/>
    </source>
</evidence>
<feature type="domain" description="Ionotropic receptor 75a N-terminal" evidence="11">
    <location>
        <begin position="7"/>
        <end position="113"/>
    </location>
</feature>
<evidence type="ECO:0000313" key="13">
    <source>
        <dbReference type="Proteomes" id="UP000235965"/>
    </source>
</evidence>
<sequence>MWPPRHVLFKQANALDLFRARFRWLLLEDSSLQSSEQALRSLNVLLDSDVIVGRRVSETRFSVMEVYKRGPHEGLTRSVTGVWQSEVQHFEPTSSPVVSVRRMNTRKSVLKAVMVVTNNDTMNHLTNTIDKHIDTITKVNHNLFLHVVDMLNASLDMKIVDTWGYPDSAGHWSGLSGYLQRSEVDIGTTGMFVTKERLPFVRYIASTSVTKNAFIFRQPPLSFIMNIFTLPFSRSVWMASVAFVVVAGSALYLTVQYEERSDRVTGSDITLLSLGAVCQQGTTLETGGVPARIVLFVLFITVIFMYTAYSACIVALLQSSTTGIRTLKDLLDSGLTLGVEDAVYNRHYFPVRSRERGPEGSLGEQIMALSAATDPVRRAIYKKVTPDRFMALEEGLKRVRKGLYAFHVELGPGYQVISETFLEEEKCGLQTINFLIEIVEPWVGVSKTTPFVEILSIAYRKVRETGLQHRENARFIQVKPECVSRGSMFVSVGLVDCYPALLVLVCGLLCSGAVLLLEVMELRVRECRAGGVLSGGVGAGLRDAEFRDRYSATASQTSKIFRSFPFPRNY</sequence>
<dbReference type="InterPro" id="IPR001320">
    <property type="entry name" value="Iontro_rcpt_C"/>
</dbReference>
<evidence type="ECO:0000256" key="8">
    <source>
        <dbReference type="ARBA" id="ARBA00023180"/>
    </source>
</evidence>
<dbReference type="Pfam" id="PF00060">
    <property type="entry name" value="Lig_chan"/>
    <property type="match status" value="1"/>
</dbReference>
<dbReference type="InterPro" id="IPR052192">
    <property type="entry name" value="Insect_Ionotropic_Sensory_Rcpt"/>
</dbReference>
<dbReference type="InParanoid" id="A0A2J7QJP5"/>
<dbReference type="Gene3D" id="1.10.287.70">
    <property type="match status" value="1"/>
</dbReference>
<dbReference type="EMBL" id="NEVH01013550">
    <property type="protein sequence ID" value="PNF28810.1"/>
    <property type="molecule type" value="Genomic_DNA"/>
</dbReference>
<comment type="similarity">
    <text evidence="2">Belongs to the glutamate-gated ion channel (TC 1.A.10.1) family.</text>
</comment>
<feature type="transmembrane region" description="Helical" evidence="9">
    <location>
        <begin position="293"/>
        <end position="317"/>
    </location>
</feature>
<feature type="transmembrane region" description="Helical" evidence="9">
    <location>
        <begin position="498"/>
        <end position="519"/>
    </location>
</feature>
<evidence type="ECO:0000256" key="6">
    <source>
        <dbReference type="ARBA" id="ARBA00023136"/>
    </source>
</evidence>
<evidence type="ECO:0000256" key="9">
    <source>
        <dbReference type="SAM" id="Phobius"/>
    </source>
</evidence>
<proteinExistence type="inferred from homology"/>
<dbReference type="PANTHER" id="PTHR42643">
    <property type="entry name" value="IONOTROPIC RECEPTOR 20A-RELATED"/>
    <property type="match status" value="1"/>
</dbReference>
<reference evidence="12 13" key="1">
    <citation type="submission" date="2017-12" db="EMBL/GenBank/DDBJ databases">
        <title>Hemimetabolous genomes reveal molecular basis of termite eusociality.</title>
        <authorList>
            <person name="Harrison M.C."/>
            <person name="Jongepier E."/>
            <person name="Robertson H.M."/>
            <person name="Arning N."/>
            <person name="Bitard-Feildel T."/>
            <person name="Chao H."/>
            <person name="Childers C.P."/>
            <person name="Dinh H."/>
            <person name="Doddapaneni H."/>
            <person name="Dugan S."/>
            <person name="Gowin J."/>
            <person name="Greiner C."/>
            <person name="Han Y."/>
            <person name="Hu H."/>
            <person name="Hughes D.S.T."/>
            <person name="Huylmans A.-K."/>
            <person name="Kemena C."/>
            <person name="Kremer L.P.M."/>
            <person name="Lee S.L."/>
            <person name="Lopez-Ezquerra A."/>
            <person name="Mallet L."/>
            <person name="Monroy-Kuhn J.M."/>
            <person name="Moser A."/>
            <person name="Murali S.C."/>
            <person name="Muzny D.M."/>
            <person name="Otani S."/>
            <person name="Piulachs M.-D."/>
            <person name="Poelchau M."/>
            <person name="Qu J."/>
            <person name="Schaub F."/>
            <person name="Wada-Katsumata A."/>
            <person name="Worley K.C."/>
            <person name="Xie Q."/>
            <person name="Ylla G."/>
            <person name="Poulsen M."/>
            <person name="Gibbs R.A."/>
            <person name="Schal C."/>
            <person name="Richards S."/>
            <person name="Belles X."/>
            <person name="Korb J."/>
            <person name="Bornberg-Bauer E."/>
        </authorList>
    </citation>
    <scope>NUCLEOTIDE SEQUENCE [LARGE SCALE GENOMIC DNA]</scope>
    <source>
        <tissue evidence="12">Whole body</tissue>
    </source>
</reference>